<evidence type="ECO:0000313" key="1">
    <source>
        <dbReference type="EMBL" id="MDF8333908.1"/>
    </source>
</evidence>
<accession>A0ABT6CK19</accession>
<protein>
    <submittedName>
        <fullName evidence="1">Uncharacterized protein</fullName>
    </submittedName>
</protein>
<evidence type="ECO:0000313" key="2">
    <source>
        <dbReference type="Proteomes" id="UP001222770"/>
    </source>
</evidence>
<proteinExistence type="predicted"/>
<keyword evidence="2" id="KW-1185">Reference proteome</keyword>
<organism evidence="1 2">
    <name type="scientific">Novosphingobium cyanobacteriorum</name>
    <dbReference type="NCBI Taxonomy" id="3024215"/>
    <lineage>
        <taxon>Bacteria</taxon>
        <taxon>Pseudomonadati</taxon>
        <taxon>Pseudomonadota</taxon>
        <taxon>Alphaproteobacteria</taxon>
        <taxon>Sphingomonadales</taxon>
        <taxon>Sphingomonadaceae</taxon>
        <taxon>Novosphingobium</taxon>
    </lineage>
</organism>
<dbReference type="Proteomes" id="UP001222770">
    <property type="component" value="Unassembled WGS sequence"/>
</dbReference>
<dbReference type="EMBL" id="JAROCY010000010">
    <property type="protein sequence ID" value="MDF8333908.1"/>
    <property type="molecule type" value="Genomic_DNA"/>
</dbReference>
<gene>
    <name evidence="1" type="ORF">POM99_11900</name>
</gene>
<name>A0ABT6CK19_9SPHN</name>
<sequence>MSGLDWQAQATLHQRDDDGSEMQYNFSVVKKGPLGELVREVAGMDAEARARLVIDVPGGKSLNVGEILELAKVEGFE</sequence>
<comment type="caution">
    <text evidence="1">The sequence shown here is derived from an EMBL/GenBank/DDBJ whole genome shotgun (WGS) entry which is preliminary data.</text>
</comment>
<reference evidence="1 2" key="1">
    <citation type="submission" date="2023-03" db="EMBL/GenBank/DDBJ databases">
        <title>Novosphingobium cyanobacteriorum sp. nov., isolated from a eutrophic reservoir during the Microcystis bloom period.</title>
        <authorList>
            <person name="Kang M."/>
            <person name="Le V."/>
            <person name="Ko S.-R."/>
            <person name="Lee S.-A."/>
            <person name="Ahn C.-Y."/>
        </authorList>
    </citation>
    <scope>NUCLEOTIDE SEQUENCE [LARGE SCALE GENOMIC DNA]</scope>
    <source>
        <strain evidence="1 2">HBC54</strain>
    </source>
</reference>
<dbReference type="RefSeq" id="WP_277278055.1">
    <property type="nucleotide sequence ID" value="NZ_JAROCY010000010.1"/>
</dbReference>